<organism evidence="4">
    <name type="scientific">Encephalitozoon cuniculi</name>
    <name type="common">Microsporidian parasite</name>
    <dbReference type="NCBI Taxonomy" id="6035"/>
    <lineage>
        <taxon>Eukaryota</taxon>
        <taxon>Fungi</taxon>
        <taxon>Fungi incertae sedis</taxon>
        <taxon>Microsporidia</taxon>
        <taxon>Unikaryonidae</taxon>
        <taxon>Encephalitozoon</taxon>
    </lineage>
</organism>
<dbReference type="SUPFAM" id="SSF48371">
    <property type="entry name" value="ARM repeat"/>
    <property type="match status" value="1"/>
</dbReference>
<dbReference type="VEuPathDB" id="MicrosporidiaDB:ECU07_1220"/>
<sequence>MVLSVFAVLPQRLALLYLWTLDTRRLLHIRDVAFLEHRMCLFRFLCMPFSVLSHVYDRGVGLEMGLLCKTFGESCGLWRGSAPGQRGLGAKSRKSLGNPGPMESWKSKSLEHINIQFRSIMEGMGIDEEKQHKLAAKLNLSKKIRTITSMQTLDERKRKIREYVVKLRDRNSVLNLLSLSVSLEIGPKVLYEIFSAEGGHDVLVKCMRRMDEEFSDVVCDALYIVLSKYGNHFPLFLRILLDGFLAGKIHETKSFFKILEFLVNENKADELFFNIDFNRCVCNTYLSKVIEYIRNLPKIDEELNFVVPLLRSPKSVHVKYILFVSDFPLLEQKVSNREVFEELAREIRPAACADWRKDRINEVMRLAEIEGVLDVACCVFEAFVFGDRKVFGSLLESMEKVGIYEEKDDGGKEKAVEIESRKDAAKKPEASKGRGPKKIIRKTGKSQTPAKRYIQVKWTKMGKGNSVWSKINMEEMERVFKAEEFDGFEVRGEKPRASSAETEKRRPSVFSEKKNYAINIALGRVKESNCDLKSAILGMEERLSENLVKQLLFYFPTDDEIEQLQSTDSVFGRGEEFFKECIEDIELMKRCLYYLYFIISFRNQNVTKTLETLERYYSMLLESKELRRFLGIALAAGNHLNKGSFLGNAEGFTMESIPRILEVKSNGSSMVSLLRKKIDCAQLLKDLSVVYDASGVNFEGLCIEVEELKKNYINASGSAFPQIQEKMEKIQEKYEAICSLYDKVTKLHRDCREYFGEKIDDGFSSRIILLLDRMARDVQKK</sequence>
<dbReference type="AlphaFoldDB" id="M1K905"/>
<dbReference type="VEuPathDB" id="MicrosporidiaDB:M970_071190"/>
<name>M1K905_ENCCN</name>
<dbReference type="SUPFAM" id="SSF101447">
    <property type="entry name" value="Formin homology 2 domain (FH2 domain)"/>
    <property type="match status" value="1"/>
</dbReference>
<dbReference type="PANTHER" id="PTHR45725:SF1">
    <property type="entry name" value="DISHEVELLED ASSOCIATED ACTIVATOR OF MORPHOGENESIS, ISOFORM D"/>
    <property type="match status" value="1"/>
</dbReference>
<dbReference type="InterPro" id="IPR016024">
    <property type="entry name" value="ARM-type_fold"/>
</dbReference>
<feature type="compositionally biased region" description="Basic residues" evidence="1">
    <location>
        <begin position="434"/>
        <end position="444"/>
    </location>
</feature>
<dbReference type="PANTHER" id="PTHR45725">
    <property type="entry name" value="FORMIN HOMOLOGY 2 FAMILY MEMBER"/>
    <property type="match status" value="1"/>
</dbReference>
<feature type="compositionally biased region" description="Basic and acidic residues" evidence="1">
    <location>
        <begin position="414"/>
        <end position="432"/>
    </location>
</feature>
<feature type="signal peptide" evidence="2">
    <location>
        <begin position="1"/>
        <end position="15"/>
    </location>
</feature>
<reference evidence="4" key="1">
    <citation type="journal article" date="2013" name="Eukaryot. Cell">
        <title>Extremely Reduced Levels of Heterozygosity in the Vertebrate Pathogen Encephalitozoon cuniculi.</title>
        <authorList>
            <person name="Selman M."/>
            <person name="Sak B."/>
            <person name="Kvac M."/>
            <person name="Farinelli L."/>
            <person name="Weiss L.M."/>
            <person name="Corradi N."/>
        </authorList>
    </citation>
    <scope>NUCLEOTIDE SEQUENCE</scope>
</reference>
<keyword evidence="2" id="KW-0732">Signal</keyword>
<dbReference type="Pfam" id="PF02181">
    <property type="entry name" value="FH2"/>
    <property type="match status" value="1"/>
</dbReference>
<dbReference type="VEuPathDB" id="MicrosporidiaDB:AEWQ_071200"/>
<dbReference type="InterPro" id="IPR015425">
    <property type="entry name" value="FH2_Formin"/>
</dbReference>
<dbReference type="InterPro" id="IPR042201">
    <property type="entry name" value="FH2_Formin_sf"/>
</dbReference>
<feature type="region of interest" description="Disordered" evidence="1">
    <location>
        <begin position="83"/>
        <end position="104"/>
    </location>
</feature>
<dbReference type="VEuPathDB" id="MicrosporidiaDB:AEWR_071190"/>
<dbReference type="VEuPathDB" id="MicrosporidiaDB:AEWD_071200"/>
<dbReference type="Gene3D" id="1.20.58.2220">
    <property type="entry name" value="Formin, FH2 domain"/>
    <property type="match status" value="1"/>
</dbReference>
<feature type="chain" id="PRO_5013017230" evidence="2">
    <location>
        <begin position="16"/>
        <end position="781"/>
    </location>
</feature>
<evidence type="ECO:0000259" key="3">
    <source>
        <dbReference type="PROSITE" id="PS51444"/>
    </source>
</evidence>
<dbReference type="SMART" id="SM00498">
    <property type="entry name" value="FH2"/>
    <property type="match status" value="1"/>
</dbReference>
<protein>
    <submittedName>
        <fullName evidence="4">Formin</fullName>
    </submittedName>
</protein>
<dbReference type="InterPro" id="IPR051425">
    <property type="entry name" value="Formin_Homology"/>
</dbReference>
<feature type="region of interest" description="Disordered" evidence="1">
    <location>
        <begin position="414"/>
        <end position="446"/>
    </location>
</feature>
<dbReference type="EMBL" id="KC513610">
    <property type="protein sequence ID" value="AGE95787.1"/>
    <property type="molecule type" value="Genomic_DNA"/>
</dbReference>
<accession>M1K905</accession>
<evidence type="ECO:0000256" key="2">
    <source>
        <dbReference type="SAM" id="SignalP"/>
    </source>
</evidence>
<dbReference type="PROSITE" id="PS51444">
    <property type="entry name" value="FH2"/>
    <property type="match status" value="1"/>
</dbReference>
<evidence type="ECO:0000313" key="4">
    <source>
        <dbReference type="EMBL" id="AGE95787.1"/>
    </source>
</evidence>
<feature type="domain" description="FH2" evidence="3">
    <location>
        <begin position="430"/>
        <end position="781"/>
    </location>
</feature>
<evidence type="ECO:0000256" key="1">
    <source>
        <dbReference type="SAM" id="MobiDB-lite"/>
    </source>
</evidence>
<gene>
    <name evidence="4" type="ORF">ECU07_1220</name>
</gene>
<proteinExistence type="predicted"/>